<proteinExistence type="inferred from homology"/>
<feature type="domain" description="Lysidine-tRNA(Ile) synthetase C-terminal" evidence="9">
    <location>
        <begin position="391"/>
        <end position="460"/>
    </location>
</feature>
<dbReference type="GO" id="GO:0032267">
    <property type="term" value="F:tRNA(Ile)-lysidine synthase activity"/>
    <property type="evidence" value="ECO:0007669"/>
    <property type="project" value="UniProtKB-EC"/>
</dbReference>
<comment type="function">
    <text evidence="8">Ligates lysine onto the cytidine present at position 34 of the AUA codon-specific tRNA(Ile) that contains the anticodon CAU, in an ATP-dependent manner. Cytidine is converted to lysidine, thus changing the amino acid specificity of the tRNA from methionine to isoleucine.</text>
</comment>
<dbReference type="Pfam" id="PF01171">
    <property type="entry name" value="ATP_bind_3"/>
    <property type="match status" value="1"/>
</dbReference>
<keyword evidence="4 8" id="KW-0819">tRNA processing</keyword>
<dbReference type="NCBIfam" id="TIGR02433">
    <property type="entry name" value="lysidine_TilS_C"/>
    <property type="match status" value="1"/>
</dbReference>
<dbReference type="CDD" id="cd01992">
    <property type="entry name" value="TilS_N"/>
    <property type="match status" value="1"/>
</dbReference>
<dbReference type="EMBL" id="CAGS01000020">
    <property type="protein sequence ID" value="CCF82466.1"/>
    <property type="molecule type" value="Genomic_DNA"/>
</dbReference>
<keyword evidence="2 8" id="KW-0963">Cytoplasm</keyword>
<evidence type="ECO:0000256" key="1">
    <source>
        <dbReference type="ARBA" id="ARBA00004496"/>
    </source>
</evidence>
<evidence type="ECO:0000313" key="11">
    <source>
        <dbReference type="Proteomes" id="UP000004221"/>
    </source>
</evidence>
<comment type="caution">
    <text evidence="10">The sequence shown here is derived from an EMBL/GenBank/DDBJ whole genome shotgun (WGS) entry which is preliminary data.</text>
</comment>
<dbReference type="SMART" id="SM00977">
    <property type="entry name" value="TilS_C"/>
    <property type="match status" value="1"/>
</dbReference>
<dbReference type="SUPFAM" id="SSF82829">
    <property type="entry name" value="MesJ substrate recognition domain-like"/>
    <property type="match status" value="1"/>
</dbReference>
<evidence type="ECO:0000256" key="3">
    <source>
        <dbReference type="ARBA" id="ARBA00022598"/>
    </source>
</evidence>
<evidence type="ECO:0000259" key="9">
    <source>
        <dbReference type="SMART" id="SM00977"/>
    </source>
</evidence>
<dbReference type="EC" id="6.3.4.19" evidence="8"/>
<gene>
    <name evidence="8" type="primary">tilS</name>
    <name evidence="10" type="ORF">NITHO_1160013</name>
</gene>
<dbReference type="SUPFAM" id="SSF56037">
    <property type="entry name" value="PheT/TilS domain"/>
    <property type="match status" value="1"/>
</dbReference>
<dbReference type="Pfam" id="PF11734">
    <property type="entry name" value="TilS_C"/>
    <property type="match status" value="1"/>
</dbReference>
<keyword evidence="5 8" id="KW-0547">Nucleotide-binding</keyword>
<dbReference type="InterPro" id="IPR012094">
    <property type="entry name" value="tRNA_Ile_lys_synt"/>
</dbReference>
<comment type="catalytic activity">
    <reaction evidence="7 8">
        <text>cytidine(34) in tRNA(Ile2) + L-lysine + ATP = lysidine(34) in tRNA(Ile2) + AMP + diphosphate + H(+)</text>
        <dbReference type="Rhea" id="RHEA:43744"/>
        <dbReference type="Rhea" id="RHEA-COMP:10625"/>
        <dbReference type="Rhea" id="RHEA-COMP:10670"/>
        <dbReference type="ChEBI" id="CHEBI:15378"/>
        <dbReference type="ChEBI" id="CHEBI:30616"/>
        <dbReference type="ChEBI" id="CHEBI:32551"/>
        <dbReference type="ChEBI" id="CHEBI:33019"/>
        <dbReference type="ChEBI" id="CHEBI:82748"/>
        <dbReference type="ChEBI" id="CHEBI:83665"/>
        <dbReference type="ChEBI" id="CHEBI:456215"/>
        <dbReference type="EC" id="6.3.4.19"/>
    </reaction>
</comment>
<dbReference type="RefSeq" id="WP_008474616.1">
    <property type="nucleotide sequence ID" value="NZ_CAGS01000020.1"/>
</dbReference>
<dbReference type="GO" id="GO:0006400">
    <property type="term" value="P:tRNA modification"/>
    <property type="evidence" value="ECO:0007669"/>
    <property type="project" value="UniProtKB-UniRule"/>
</dbReference>
<name>I4ECQ4_9BACT</name>
<evidence type="ECO:0000256" key="6">
    <source>
        <dbReference type="ARBA" id="ARBA00022840"/>
    </source>
</evidence>
<sequence>MATPVFAAVESAVRRANLTPDDLVLIGLSGGVDSLALTHALSTLHQRGAGTRLLAVHVNHRIRPESTVDAARVAKLAETLHVPVEVIPVDVAGWTRVLRQGIEAAARAARYAVFGSVAQRLGTRWIALGHTRDDQAETVLLRLARGTSLEGLAGMRWLSERAVPLAPRDGGAVRLSVIRPLLGISRQEVEQYARANNLEPVEDISNLSLAYRRNVVRHHVLPALEAAVPGAVASIARTAAILQDDADYLDSQAVEAEHEVIQEKAGLVMIQREPARRLHPAIQRRIMAAAIIRAAGTQAPLSFDRIEALRGAVQGGAVSSRIELGNRFTAYVDYETVAIGREMAVEDRLRRVSGLPLMEPGTEVPLDEPLDLALGNNWRVRAERGGTGTHWVLRTRQPGDRMQVGDRHSIRLQDWFVNRKIPAYVRDWLPLLADGNIVRWVGGISPLDFEGAASGVRVRLWHDDDRG</sequence>
<dbReference type="NCBIfam" id="TIGR02432">
    <property type="entry name" value="lysidine_TilS_N"/>
    <property type="match status" value="1"/>
</dbReference>
<dbReference type="HAMAP" id="MF_01161">
    <property type="entry name" value="tRNA_Ile_lys_synt"/>
    <property type="match status" value="1"/>
</dbReference>
<evidence type="ECO:0000256" key="7">
    <source>
        <dbReference type="ARBA" id="ARBA00048539"/>
    </source>
</evidence>
<comment type="similarity">
    <text evidence="8">Belongs to the tRNA(Ile)-lysidine synthase family.</text>
</comment>
<dbReference type="SUPFAM" id="SSF52402">
    <property type="entry name" value="Adenine nucleotide alpha hydrolases-like"/>
    <property type="match status" value="1"/>
</dbReference>
<dbReference type="Gene3D" id="3.40.50.620">
    <property type="entry name" value="HUPs"/>
    <property type="match status" value="1"/>
</dbReference>
<protein>
    <recommendedName>
        <fullName evidence="8">tRNA(Ile)-lysidine synthase</fullName>
        <ecNumber evidence="8">6.3.4.19</ecNumber>
    </recommendedName>
    <alternativeName>
        <fullName evidence="8">tRNA(Ile)-2-lysyl-cytidine synthase</fullName>
    </alternativeName>
    <alternativeName>
        <fullName evidence="8">tRNA(Ile)-lysidine synthetase</fullName>
    </alternativeName>
</protein>
<dbReference type="InterPro" id="IPR011063">
    <property type="entry name" value="TilS/TtcA_N"/>
</dbReference>
<dbReference type="InterPro" id="IPR012796">
    <property type="entry name" value="Lysidine-tRNA-synth_C"/>
</dbReference>
<evidence type="ECO:0000256" key="2">
    <source>
        <dbReference type="ARBA" id="ARBA00022490"/>
    </source>
</evidence>
<dbReference type="InterPro" id="IPR014729">
    <property type="entry name" value="Rossmann-like_a/b/a_fold"/>
</dbReference>
<comment type="domain">
    <text evidence="8">The N-terminal region contains the highly conserved SGGXDS motif, predicted to be a P-loop motif involved in ATP binding.</text>
</comment>
<dbReference type="Proteomes" id="UP000004221">
    <property type="component" value="Unassembled WGS sequence"/>
</dbReference>
<dbReference type="GO" id="GO:0005737">
    <property type="term" value="C:cytoplasm"/>
    <property type="evidence" value="ECO:0007669"/>
    <property type="project" value="UniProtKB-SubCell"/>
</dbReference>
<dbReference type="GO" id="GO:0005524">
    <property type="term" value="F:ATP binding"/>
    <property type="evidence" value="ECO:0007669"/>
    <property type="project" value="UniProtKB-UniRule"/>
</dbReference>
<evidence type="ECO:0000256" key="4">
    <source>
        <dbReference type="ARBA" id="ARBA00022694"/>
    </source>
</evidence>
<dbReference type="PANTHER" id="PTHR43033">
    <property type="entry name" value="TRNA(ILE)-LYSIDINE SYNTHASE-RELATED"/>
    <property type="match status" value="1"/>
</dbReference>
<keyword evidence="3 8" id="KW-0436">Ligase</keyword>
<dbReference type="OrthoDB" id="9807403at2"/>
<dbReference type="Gene3D" id="1.20.59.20">
    <property type="match status" value="1"/>
</dbReference>
<dbReference type="PANTHER" id="PTHR43033:SF1">
    <property type="entry name" value="TRNA(ILE)-LYSIDINE SYNTHASE-RELATED"/>
    <property type="match status" value="1"/>
</dbReference>
<keyword evidence="11" id="KW-1185">Reference proteome</keyword>
<evidence type="ECO:0000256" key="5">
    <source>
        <dbReference type="ARBA" id="ARBA00022741"/>
    </source>
</evidence>
<comment type="subcellular location">
    <subcellularLocation>
        <location evidence="1 8">Cytoplasm</location>
    </subcellularLocation>
</comment>
<feature type="binding site" evidence="8">
    <location>
        <begin position="29"/>
        <end position="34"/>
    </location>
    <ligand>
        <name>ATP</name>
        <dbReference type="ChEBI" id="CHEBI:30616"/>
    </ligand>
</feature>
<evidence type="ECO:0000256" key="8">
    <source>
        <dbReference type="HAMAP-Rule" id="MF_01161"/>
    </source>
</evidence>
<keyword evidence="6 8" id="KW-0067">ATP-binding</keyword>
<organism evidence="10 11">
    <name type="scientific">Nitrolancea hollandica Lb</name>
    <dbReference type="NCBI Taxonomy" id="1129897"/>
    <lineage>
        <taxon>Bacteria</taxon>
        <taxon>Pseudomonadati</taxon>
        <taxon>Thermomicrobiota</taxon>
        <taxon>Thermomicrobia</taxon>
        <taxon>Sphaerobacterales</taxon>
        <taxon>Sphaerobacterineae</taxon>
        <taxon>Sphaerobacteraceae</taxon>
        <taxon>Nitrolancea</taxon>
    </lineage>
</organism>
<accession>I4ECQ4</accession>
<reference evidence="10 11" key="1">
    <citation type="journal article" date="2012" name="ISME J.">
        <title>Nitrification expanded: discovery, physiology and genomics of a nitrite-oxidizing bacterium from the phylum Chloroflexi.</title>
        <authorList>
            <person name="Sorokin D.Y."/>
            <person name="Lucker S."/>
            <person name="Vejmelkova D."/>
            <person name="Kostrikina N.A."/>
            <person name="Kleerebezem R."/>
            <person name="Rijpstra W.I."/>
            <person name="Damste J.S."/>
            <person name="Le Paslier D."/>
            <person name="Muyzer G."/>
            <person name="Wagner M."/>
            <person name="van Loosdrecht M.C."/>
            <person name="Daims H."/>
        </authorList>
    </citation>
    <scope>NUCLEOTIDE SEQUENCE [LARGE SCALE GENOMIC DNA]</scope>
    <source>
        <strain evidence="11">none</strain>
    </source>
</reference>
<dbReference type="InterPro" id="IPR012795">
    <property type="entry name" value="tRNA_Ile_lys_synt_N"/>
</dbReference>
<evidence type="ECO:0000313" key="10">
    <source>
        <dbReference type="EMBL" id="CCF82466.1"/>
    </source>
</evidence>
<dbReference type="AlphaFoldDB" id="I4ECQ4"/>